<sequence>MIRRLIVALAALLVAAVGGVLTFLYASAADSRAMERMSPTEVLMVAEPISEGSAAESLARSVLVSEIPSAAVVPGALTDLGDVAGMVTTTDLQPGEQLLSSRFAAPEDLDRAVEVPEDLLTLSLQLEPKRVIGGELRPGDTVGVFISATVRTDGGEIDQTHLILHKVLVVEVVGAASVDTNEDGEEVQQAVADTLMVTLALSPADAERVVFGHEFGSVYLSLESSTVPEEGTRIVTVEEAFE</sequence>
<dbReference type="InterPro" id="IPR013974">
    <property type="entry name" value="SAF"/>
</dbReference>
<dbReference type="OrthoDB" id="5182178at2"/>
<dbReference type="STRING" id="684552.SAMN04489719_2295"/>
<dbReference type="Proteomes" id="UP000199649">
    <property type="component" value="Chromosome I"/>
</dbReference>
<evidence type="ECO:0000313" key="2">
    <source>
        <dbReference type="EMBL" id="SDS42719.1"/>
    </source>
</evidence>
<dbReference type="EMBL" id="LT629734">
    <property type="protein sequence ID" value="SDS42719.1"/>
    <property type="molecule type" value="Genomic_DNA"/>
</dbReference>
<reference evidence="3" key="1">
    <citation type="submission" date="2016-10" db="EMBL/GenBank/DDBJ databases">
        <authorList>
            <person name="Varghese N."/>
            <person name="Submissions S."/>
        </authorList>
    </citation>
    <scope>NUCLEOTIDE SEQUENCE [LARGE SCALE GENOMIC DNA]</scope>
    <source>
        <strain evidence="3">DSM 22965</strain>
    </source>
</reference>
<keyword evidence="3" id="KW-1185">Reference proteome</keyword>
<dbReference type="RefSeq" id="WP_092667125.1">
    <property type="nucleotide sequence ID" value="NZ_LT629734.1"/>
</dbReference>
<evidence type="ECO:0000259" key="1">
    <source>
        <dbReference type="SMART" id="SM00858"/>
    </source>
</evidence>
<name>A0A1H1S623_9MICO</name>
<protein>
    <submittedName>
        <fullName evidence="2">Pilus assembly protein CpaB</fullName>
    </submittedName>
</protein>
<organism evidence="2 3">
    <name type="scientific">Agrococcus carbonis</name>
    <dbReference type="NCBI Taxonomy" id="684552"/>
    <lineage>
        <taxon>Bacteria</taxon>
        <taxon>Bacillati</taxon>
        <taxon>Actinomycetota</taxon>
        <taxon>Actinomycetes</taxon>
        <taxon>Micrococcales</taxon>
        <taxon>Microbacteriaceae</taxon>
        <taxon>Agrococcus</taxon>
    </lineage>
</organism>
<feature type="domain" description="SAF" evidence="1">
    <location>
        <begin position="40"/>
        <end position="104"/>
    </location>
</feature>
<dbReference type="AlphaFoldDB" id="A0A1H1S623"/>
<proteinExistence type="predicted"/>
<evidence type="ECO:0000313" key="3">
    <source>
        <dbReference type="Proteomes" id="UP000199649"/>
    </source>
</evidence>
<dbReference type="CDD" id="cd11614">
    <property type="entry name" value="SAF_CpaB_FlgA_like"/>
    <property type="match status" value="1"/>
</dbReference>
<dbReference type="InterPro" id="IPR017592">
    <property type="entry name" value="Pilus_assmbl_Flp-typ_CpaB"/>
</dbReference>
<dbReference type="InterPro" id="IPR031571">
    <property type="entry name" value="RcpC_dom"/>
</dbReference>
<accession>A0A1H1S623</accession>
<gene>
    <name evidence="2" type="ORF">SAMN04489719_2295</name>
</gene>
<dbReference type="NCBIfam" id="TIGR03177">
    <property type="entry name" value="pilus_cpaB"/>
    <property type="match status" value="1"/>
</dbReference>
<dbReference type="SMART" id="SM00858">
    <property type="entry name" value="SAF"/>
    <property type="match status" value="1"/>
</dbReference>
<dbReference type="Pfam" id="PF16976">
    <property type="entry name" value="RcpC"/>
    <property type="match status" value="1"/>
</dbReference>